<keyword evidence="3" id="KW-0732">Signal</keyword>
<dbReference type="NCBIfam" id="TIGR01167">
    <property type="entry name" value="LPXTG_anchor"/>
    <property type="match status" value="1"/>
</dbReference>
<dbReference type="PANTHER" id="PTHR36721:SF15">
    <property type="entry name" value="EN_SPM-LIKE TRANSPOSON PROTEIN"/>
    <property type="match status" value="1"/>
</dbReference>
<sequence>MRGRALRPAAAVATTTLLVPGLLLSRVVTAQTEDPDHGVRWQYPSPEGLIFNTEDTINVQYTSTFPSPHLFTFCNSAEAGKGPKYISQVDAAPFNGTTPVWLNWTSATTCYFNLRPGLEAGHGSNGVKFNILGFERAGGGQTFGLDHPLPAPTQAVTSSKVLAPVATTSSPSPPPPTTESSPSSSASSSLSSSSSSSLSSSQSSQAPTASSSSPSSSSTITGAGNNLGSGNLQDSNQGTDGKSNQQASNNSSGLSTGASAGVGIGAAIGVIALAGGAFAFYRRRRQQQQKRKGELDEVKLVGVGGGGGSDYGSGSGRAAPEVYHPPPPPGPGATDLEMYNYYQRSLAAAGLDPNKLSELSPHDPALRHELSPQNFPVEMASYNTPVGAYQIPTDGPRGQQWGGHELPVAQQKYELPAQSWR</sequence>
<dbReference type="AlphaFoldDB" id="A0AAE0NRC6"/>
<keyword evidence="5" id="KW-1185">Reference proteome</keyword>
<keyword evidence="2" id="KW-0812">Transmembrane</keyword>
<gene>
    <name evidence="4" type="ORF">B0H63DRAFT_474222</name>
</gene>
<feature type="region of interest" description="Disordered" evidence="1">
    <location>
        <begin position="284"/>
        <end position="336"/>
    </location>
</feature>
<organism evidence="4 5">
    <name type="scientific">Podospora didyma</name>
    <dbReference type="NCBI Taxonomy" id="330526"/>
    <lineage>
        <taxon>Eukaryota</taxon>
        <taxon>Fungi</taxon>
        <taxon>Dikarya</taxon>
        <taxon>Ascomycota</taxon>
        <taxon>Pezizomycotina</taxon>
        <taxon>Sordariomycetes</taxon>
        <taxon>Sordariomycetidae</taxon>
        <taxon>Sordariales</taxon>
        <taxon>Podosporaceae</taxon>
        <taxon>Podospora</taxon>
    </lineage>
</organism>
<accession>A0AAE0NRC6</accession>
<feature type="compositionally biased region" description="Low complexity" evidence="1">
    <location>
        <begin position="178"/>
        <end position="219"/>
    </location>
</feature>
<evidence type="ECO:0000313" key="5">
    <source>
        <dbReference type="Proteomes" id="UP001285441"/>
    </source>
</evidence>
<feature type="transmembrane region" description="Helical" evidence="2">
    <location>
        <begin position="258"/>
        <end position="281"/>
    </location>
</feature>
<dbReference type="Proteomes" id="UP001285441">
    <property type="component" value="Unassembled WGS sequence"/>
</dbReference>
<keyword evidence="2" id="KW-0472">Membrane</keyword>
<feature type="chain" id="PRO_5042160846" evidence="3">
    <location>
        <begin position="31"/>
        <end position="421"/>
    </location>
</feature>
<name>A0AAE0NRC6_9PEZI</name>
<proteinExistence type="predicted"/>
<dbReference type="EMBL" id="JAULSW010000004">
    <property type="protein sequence ID" value="KAK3386114.1"/>
    <property type="molecule type" value="Genomic_DNA"/>
</dbReference>
<evidence type="ECO:0000256" key="3">
    <source>
        <dbReference type="SAM" id="SignalP"/>
    </source>
</evidence>
<evidence type="ECO:0000256" key="2">
    <source>
        <dbReference type="SAM" id="Phobius"/>
    </source>
</evidence>
<comment type="caution">
    <text evidence="4">The sequence shown here is derived from an EMBL/GenBank/DDBJ whole genome shotgun (WGS) entry which is preliminary data.</text>
</comment>
<feature type="compositionally biased region" description="Polar residues" evidence="1">
    <location>
        <begin position="220"/>
        <end position="256"/>
    </location>
</feature>
<keyword evidence="2" id="KW-1133">Transmembrane helix</keyword>
<reference evidence="4" key="1">
    <citation type="journal article" date="2023" name="Mol. Phylogenet. Evol.">
        <title>Genome-scale phylogeny and comparative genomics of the fungal order Sordariales.</title>
        <authorList>
            <person name="Hensen N."/>
            <person name="Bonometti L."/>
            <person name="Westerberg I."/>
            <person name="Brannstrom I.O."/>
            <person name="Guillou S."/>
            <person name="Cros-Aarteil S."/>
            <person name="Calhoun S."/>
            <person name="Haridas S."/>
            <person name="Kuo A."/>
            <person name="Mondo S."/>
            <person name="Pangilinan J."/>
            <person name="Riley R."/>
            <person name="LaButti K."/>
            <person name="Andreopoulos B."/>
            <person name="Lipzen A."/>
            <person name="Chen C."/>
            <person name="Yan M."/>
            <person name="Daum C."/>
            <person name="Ng V."/>
            <person name="Clum A."/>
            <person name="Steindorff A."/>
            <person name="Ohm R.A."/>
            <person name="Martin F."/>
            <person name="Silar P."/>
            <person name="Natvig D.O."/>
            <person name="Lalanne C."/>
            <person name="Gautier V."/>
            <person name="Ament-Velasquez S.L."/>
            <person name="Kruys A."/>
            <person name="Hutchinson M.I."/>
            <person name="Powell A.J."/>
            <person name="Barry K."/>
            <person name="Miller A.N."/>
            <person name="Grigoriev I.V."/>
            <person name="Debuchy R."/>
            <person name="Gladieux P."/>
            <person name="Hiltunen Thoren M."/>
            <person name="Johannesson H."/>
        </authorList>
    </citation>
    <scope>NUCLEOTIDE SEQUENCE</scope>
    <source>
        <strain evidence="4">CBS 232.78</strain>
    </source>
</reference>
<evidence type="ECO:0000256" key="1">
    <source>
        <dbReference type="SAM" id="MobiDB-lite"/>
    </source>
</evidence>
<evidence type="ECO:0000313" key="4">
    <source>
        <dbReference type="EMBL" id="KAK3386114.1"/>
    </source>
</evidence>
<feature type="compositionally biased region" description="Gly residues" evidence="1">
    <location>
        <begin position="302"/>
        <end position="315"/>
    </location>
</feature>
<dbReference type="PANTHER" id="PTHR36721">
    <property type="entry name" value="PROLINE-RICH FAMILY PROTEIN"/>
    <property type="match status" value="1"/>
</dbReference>
<feature type="region of interest" description="Disordered" evidence="1">
    <location>
        <begin position="163"/>
        <end position="256"/>
    </location>
</feature>
<reference evidence="4" key="2">
    <citation type="submission" date="2023-06" db="EMBL/GenBank/DDBJ databases">
        <authorList>
            <consortium name="Lawrence Berkeley National Laboratory"/>
            <person name="Haridas S."/>
            <person name="Hensen N."/>
            <person name="Bonometti L."/>
            <person name="Westerberg I."/>
            <person name="Brannstrom I.O."/>
            <person name="Guillou S."/>
            <person name="Cros-Aarteil S."/>
            <person name="Calhoun S."/>
            <person name="Kuo A."/>
            <person name="Mondo S."/>
            <person name="Pangilinan J."/>
            <person name="Riley R."/>
            <person name="LaButti K."/>
            <person name="Andreopoulos B."/>
            <person name="Lipzen A."/>
            <person name="Chen C."/>
            <person name="Yanf M."/>
            <person name="Daum C."/>
            <person name="Ng V."/>
            <person name="Clum A."/>
            <person name="Steindorff A."/>
            <person name="Ohm R."/>
            <person name="Martin F."/>
            <person name="Silar P."/>
            <person name="Natvig D."/>
            <person name="Lalanne C."/>
            <person name="Gautier V."/>
            <person name="Ament-velasquez S.L."/>
            <person name="Kruys A."/>
            <person name="Hutchinson M.I."/>
            <person name="Powell A.J."/>
            <person name="Barry K."/>
            <person name="Miller A.N."/>
            <person name="Grigoriev I.V."/>
            <person name="Debuchy R."/>
            <person name="Gladieux P."/>
            <person name="Thoren M.H."/>
            <person name="Johannesson H."/>
        </authorList>
    </citation>
    <scope>NUCLEOTIDE SEQUENCE</scope>
    <source>
        <strain evidence="4">CBS 232.78</strain>
    </source>
</reference>
<protein>
    <submittedName>
        <fullName evidence="4">Uncharacterized protein</fullName>
    </submittedName>
</protein>
<feature type="region of interest" description="Disordered" evidence="1">
    <location>
        <begin position="386"/>
        <end position="421"/>
    </location>
</feature>
<feature type="signal peptide" evidence="3">
    <location>
        <begin position="1"/>
        <end position="30"/>
    </location>
</feature>